<dbReference type="Proteomes" id="UP000325315">
    <property type="component" value="Unassembled WGS sequence"/>
</dbReference>
<evidence type="ECO:0000256" key="4">
    <source>
        <dbReference type="SAM" id="MobiDB-lite"/>
    </source>
</evidence>
<keyword evidence="3" id="KW-0722">Serine protease inhibitor</keyword>
<evidence type="ECO:0000313" key="5">
    <source>
        <dbReference type="EMBL" id="KAA3463828.1"/>
    </source>
</evidence>
<dbReference type="InterPro" id="IPR036354">
    <property type="entry name" value="Prot_inh_pot1_sf"/>
</dbReference>
<reference evidence="6" key="1">
    <citation type="journal article" date="2019" name="Plant Biotechnol. J.">
        <title>Genome sequencing of the Australian wild diploid species Gossypium australe highlights disease resistance and delayed gland morphogenesis.</title>
        <authorList>
            <person name="Cai Y."/>
            <person name="Cai X."/>
            <person name="Wang Q."/>
            <person name="Wang P."/>
            <person name="Zhang Y."/>
            <person name="Cai C."/>
            <person name="Xu Y."/>
            <person name="Wang K."/>
            <person name="Zhou Z."/>
            <person name="Wang C."/>
            <person name="Geng S."/>
            <person name="Li B."/>
            <person name="Dong Q."/>
            <person name="Hou Y."/>
            <person name="Wang H."/>
            <person name="Ai P."/>
            <person name="Liu Z."/>
            <person name="Yi F."/>
            <person name="Sun M."/>
            <person name="An G."/>
            <person name="Cheng J."/>
            <person name="Zhang Y."/>
            <person name="Shi Q."/>
            <person name="Xie Y."/>
            <person name="Shi X."/>
            <person name="Chang Y."/>
            <person name="Huang F."/>
            <person name="Chen Y."/>
            <person name="Hong S."/>
            <person name="Mi L."/>
            <person name="Sun Q."/>
            <person name="Zhang L."/>
            <person name="Zhou B."/>
            <person name="Peng R."/>
            <person name="Zhang X."/>
            <person name="Liu F."/>
        </authorList>
    </citation>
    <scope>NUCLEOTIDE SEQUENCE [LARGE SCALE GENOMIC DNA]</scope>
    <source>
        <strain evidence="6">cv. PA1801</strain>
    </source>
</reference>
<dbReference type="AlphaFoldDB" id="A0A5B6V3S2"/>
<dbReference type="PRINTS" id="PR00292">
    <property type="entry name" value="POTATOINHBTR"/>
</dbReference>
<dbReference type="InterPro" id="IPR000864">
    <property type="entry name" value="Prot_inh_pot1"/>
</dbReference>
<dbReference type="OrthoDB" id="10013825at2759"/>
<evidence type="ECO:0000256" key="1">
    <source>
        <dbReference type="ARBA" id="ARBA00008210"/>
    </source>
</evidence>
<dbReference type="PANTHER" id="PTHR33091:SF29">
    <property type="entry name" value="SUBTILISIN INHIBITOR 1"/>
    <property type="match status" value="1"/>
</dbReference>
<sequence>MVIIKFHARHVKELSGKLSMTFKQEPPRPFISHQIYHCFSMAEKQQTEASDKQPGELTDSAPVLPRTYGTLLGPSTAPKMEWPELVGLTPEEAERKIKEDMPRVQIQVVQANCFVTMDFNHGRVRLYLDPSGKVERPPRIG</sequence>
<evidence type="ECO:0000256" key="3">
    <source>
        <dbReference type="ARBA" id="ARBA00022900"/>
    </source>
</evidence>
<proteinExistence type="inferred from homology"/>
<dbReference type="GO" id="GO:0009611">
    <property type="term" value="P:response to wounding"/>
    <property type="evidence" value="ECO:0007669"/>
    <property type="project" value="InterPro"/>
</dbReference>
<feature type="region of interest" description="Disordered" evidence="4">
    <location>
        <begin position="43"/>
        <end position="76"/>
    </location>
</feature>
<dbReference type="GO" id="GO:0004867">
    <property type="term" value="F:serine-type endopeptidase inhibitor activity"/>
    <property type="evidence" value="ECO:0007669"/>
    <property type="project" value="UniProtKB-KW"/>
</dbReference>
<feature type="compositionally biased region" description="Basic and acidic residues" evidence="4">
    <location>
        <begin position="45"/>
        <end position="54"/>
    </location>
</feature>
<comment type="similarity">
    <text evidence="1">Belongs to the protease inhibitor I13 (potato type I serine protease inhibitor) family.</text>
</comment>
<evidence type="ECO:0000313" key="6">
    <source>
        <dbReference type="Proteomes" id="UP000325315"/>
    </source>
</evidence>
<comment type="caution">
    <text evidence="5">The sequence shown here is derived from an EMBL/GenBank/DDBJ whole genome shotgun (WGS) entry which is preliminary data.</text>
</comment>
<protein>
    <submittedName>
        <fullName evidence="5">Subtilisin inhibitor-like</fullName>
    </submittedName>
</protein>
<accession>A0A5B6V3S2</accession>
<dbReference type="Gene3D" id="3.30.10.10">
    <property type="entry name" value="Trypsin Inhibitor V, subunit A"/>
    <property type="match status" value="1"/>
</dbReference>
<name>A0A5B6V3S2_9ROSI</name>
<evidence type="ECO:0000256" key="2">
    <source>
        <dbReference type="ARBA" id="ARBA00022690"/>
    </source>
</evidence>
<keyword evidence="2" id="KW-0646">Protease inhibitor</keyword>
<organism evidence="5 6">
    <name type="scientific">Gossypium australe</name>
    <dbReference type="NCBI Taxonomy" id="47621"/>
    <lineage>
        <taxon>Eukaryota</taxon>
        <taxon>Viridiplantae</taxon>
        <taxon>Streptophyta</taxon>
        <taxon>Embryophyta</taxon>
        <taxon>Tracheophyta</taxon>
        <taxon>Spermatophyta</taxon>
        <taxon>Magnoliopsida</taxon>
        <taxon>eudicotyledons</taxon>
        <taxon>Gunneridae</taxon>
        <taxon>Pentapetalae</taxon>
        <taxon>rosids</taxon>
        <taxon>malvids</taxon>
        <taxon>Malvales</taxon>
        <taxon>Malvaceae</taxon>
        <taxon>Malvoideae</taxon>
        <taxon>Gossypium</taxon>
    </lineage>
</organism>
<dbReference type="Pfam" id="PF00280">
    <property type="entry name" value="potato_inhibit"/>
    <property type="match status" value="1"/>
</dbReference>
<dbReference type="EMBL" id="SMMG02000008">
    <property type="protein sequence ID" value="KAA3463828.1"/>
    <property type="molecule type" value="Genomic_DNA"/>
</dbReference>
<keyword evidence="6" id="KW-1185">Reference proteome</keyword>
<dbReference type="SUPFAM" id="SSF54654">
    <property type="entry name" value="CI-2 family of serine protease inhibitors"/>
    <property type="match status" value="1"/>
</dbReference>
<dbReference type="PANTHER" id="PTHR33091">
    <property type="entry name" value="PROTEIN, PUTATIVE, EXPRESSED-RELATED"/>
    <property type="match status" value="1"/>
</dbReference>
<gene>
    <name evidence="5" type="ORF">EPI10_008146</name>
</gene>